<dbReference type="Pfam" id="PF01063">
    <property type="entry name" value="Aminotran_4"/>
    <property type="match status" value="1"/>
</dbReference>
<evidence type="ECO:0000313" key="5">
    <source>
        <dbReference type="Proteomes" id="UP000585638"/>
    </source>
</evidence>
<dbReference type="InterPro" id="IPR043131">
    <property type="entry name" value="BCAT-like_N"/>
</dbReference>
<dbReference type="FunFam" id="3.20.10.10:FF:000002">
    <property type="entry name" value="D-alanine aminotransferase"/>
    <property type="match status" value="1"/>
</dbReference>
<dbReference type="Gene3D" id="3.20.10.10">
    <property type="entry name" value="D-amino Acid Aminotransferase, subunit A, domain 2"/>
    <property type="match status" value="1"/>
</dbReference>
<keyword evidence="3" id="KW-0663">Pyridoxal phosphate</keyword>
<dbReference type="RefSeq" id="WP_184868024.1">
    <property type="nucleotide sequence ID" value="NZ_BAAAWY010000101.1"/>
</dbReference>
<evidence type="ECO:0000256" key="3">
    <source>
        <dbReference type="ARBA" id="ARBA00022898"/>
    </source>
</evidence>
<evidence type="ECO:0000256" key="1">
    <source>
        <dbReference type="ARBA" id="ARBA00001933"/>
    </source>
</evidence>
<dbReference type="AlphaFoldDB" id="A0A7W9KPI5"/>
<dbReference type="EMBL" id="JACHIR010000001">
    <property type="protein sequence ID" value="MBB5896355.1"/>
    <property type="molecule type" value="Genomic_DNA"/>
</dbReference>
<dbReference type="GO" id="GO:0004084">
    <property type="term" value="F:branched-chain-amino-acid transaminase activity"/>
    <property type="evidence" value="ECO:0007669"/>
    <property type="project" value="UniProtKB-EC"/>
</dbReference>
<dbReference type="EC" id="2.6.1.42" evidence="4"/>
<proteinExistence type="inferred from homology"/>
<comment type="cofactor">
    <cofactor evidence="1">
        <name>pyridoxal 5'-phosphate</name>
        <dbReference type="ChEBI" id="CHEBI:597326"/>
    </cofactor>
</comment>
<name>A0A7W9KPI5_9PSEU</name>
<accession>A0A7W9KPI5</accession>
<dbReference type="InterPro" id="IPR043132">
    <property type="entry name" value="BCAT-like_C"/>
</dbReference>
<reference evidence="4 5" key="1">
    <citation type="submission" date="2020-08" db="EMBL/GenBank/DDBJ databases">
        <title>Sequencing the genomes of 1000 actinobacteria strains.</title>
        <authorList>
            <person name="Klenk H.-P."/>
        </authorList>
    </citation>
    <scope>NUCLEOTIDE SEQUENCE [LARGE SCALE GENOMIC DNA]</scope>
    <source>
        <strain evidence="4 5">DSM 43851</strain>
    </source>
</reference>
<dbReference type="InterPro" id="IPR050571">
    <property type="entry name" value="Class-IV_PLP-Dep_Aminotrnsfr"/>
</dbReference>
<keyword evidence="4" id="KW-0808">Transferase</keyword>
<gene>
    <name evidence="4" type="ORF">BJ998_007551</name>
</gene>
<dbReference type="PANTHER" id="PTHR42743">
    <property type="entry name" value="AMINO-ACID AMINOTRANSFERASE"/>
    <property type="match status" value="1"/>
</dbReference>
<dbReference type="Proteomes" id="UP000585638">
    <property type="component" value="Unassembled WGS sequence"/>
</dbReference>
<comment type="caution">
    <text evidence="4">The sequence shown here is derived from an EMBL/GenBank/DDBJ whole genome shotgun (WGS) entry which is preliminary data.</text>
</comment>
<dbReference type="PANTHER" id="PTHR42743:SF4">
    <property type="entry name" value="BRANCHED-CHAIN-AMINO-ACID AMINOTRANSFERASE-RELATED"/>
    <property type="match status" value="1"/>
</dbReference>
<evidence type="ECO:0000313" key="4">
    <source>
        <dbReference type="EMBL" id="MBB5896355.1"/>
    </source>
</evidence>
<protein>
    <submittedName>
        <fullName evidence="4">Branched-chain amino acid aminotransferase</fullName>
        <ecNumber evidence="4">2.6.1.42</ecNumber>
    </submittedName>
</protein>
<organism evidence="4 5">
    <name type="scientific">Kutzneria kofuensis</name>
    <dbReference type="NCBI Taxonomy" id="103725"/>
    <lineage>
        <taxon>Bacteria</taxon>
        <taxon>Bacillati</taxon>
        <taxon>Actinomycetota</taxon>
        <taxon>Actinomycetes</taxon>
        <taxon>Pseudonocardiales</taxon>
        <taxon>Pseudonocardiaceae</taxon>
        <taxon>Kutzneria</taxon>
    </lineage>
</organism>
<comment type="similarity">
    <text evidence="2">Belongs to the class-IV pyridoxal-phosphate-dependent aminotransferase family.</text>
</comment>
<dbReference type="CDD" id="cd00449">
    <property type="entry name" value="PLPDE_IV"/>
    <property type="match status" value="1"/>
</dbReference>
<keyword evidence="5" id="KW-1185">Reference proteome</keyword>
<evidence type="ECO:0000256" key="2">
    <source>
        <dbReference type="ARBA" id="ARBA00009320"/>
    </source>
</evidence>
<dbReference type="GO" id="GO:0046394">
    <property type="term" value="P:carboxylic acid biosynthetic process"/>
    <property type="evidence" value="ECO:0007669"/>
    <property type="project" value="UniProtKB-ARBA"/>
</dbReference>
<sequence>MTHAPGGDHLWRSGRIVPSAEATVHVRSVGHASVSAVFEGVNAYRDDSGGLNVFRLEEHLTRLADSVRLSHLTMSYTVDELCAATVELLRRNEVRDDVHIRPWAFVEGNPIEQMVPAGAGCEVVIDCWPFRSRLAEPVSRIAAVTSWRRVASESMPPRIKAFANYHNGRLGNIDAQSRGADWPIFLDDRGRVTESSGATIGLVRDGVFHTPGLDCGILEGVTRDTVLRLLRDELDVPVREHDLTRADLHLADEVMFIGTSAEVLPITVLDGTRAADGVIGPVTTALREEYAAVLRGRRPRYKHWLTPVWVAEPAGR</sequence>
<dbReference type="SUPFAM" id="SSF56752">
    <property type="entry name" value="D-aminoacid aminotransferase-like PLP-dependent enzymes"/>
    <property type="match status" value="1"/>
</dbReference>
<dbReference type="InterPro" id="IPR036038">
    <property type="entry name" value="Aminotransferase-like"/>
</dbReference>
<keyword evidence="4" id="KW-0032">Aminotransferase</keyword>
<dbReference type="GO" id="GO:0008652">
    <property type="term" value="P:amino acid biosynthetic process"/>
    <property type="evidence" value="ECO:0007669"/>
    <property type="project" value="UniProtKB-ARBA"/>
</dbReference>
<dbReference type="Gene3D" id="3.30.470.10">
    <property type="match status" value="1"/>
</dbReference>
<dbReference type="InterPro" id="IPR001544">
    <property type="entry name" value="Aminotrans_IV"/>
</dbReference>